<evidence type="ECO:0000256" key="1">
    <source>
        <dbReference type="ARBA" id="ARBA00007090"/>
    </source>
</evidence>
<evidence type="ECO:0000256" key="9">
    <source>
        <dbReference type="ARBA" id="ARBA00022984"/>
    </source>
</evidence>
<dbReference type="eggNOG" id="COG0744">
    <property type="taxonomic scope" value="Bacteria"/>
</dbReference>
<dbReference type="GO" id="GO:0009252">
    <property type="term" value="P:peptidoglycan biosynthetic process"/>
    <property type="evidence" value="ECO:0007669"/>
    <property type="project" value="UniProtKB-KW"/>
</dbReference>
<keyword evidence="19" id="KW-1185">Reference proteome</keyword>
<evidence type="ECO:0000256" key="4">
    <source>
        <dbReference type="ARBA" id="ARBA00022670"/>
    </source>
</evidence>
<keyword evidence="9" id="KW-0573">Peptidoglycan synthesis</keyword>
<dbReference type="GO" id="GO:0030288">
    <property type="term" value="C:outer membrane-bounded periplasmic space"/>
    <property type="evidence" value="ECO:0007669"/>
    <property type="project" value="TreeGrafter"/>
</dbReference>
<evidence type="ECO:0000256" key="15">
    <source>
        <dbReference type="SAM" id="Phobius"/>
    </source>
</evidence>
<dbReference type="GO" id="GO:0008658">
    <property type="term" value="F:penicillin binding"/>
    <property type="evidence" value="ECO:0007669"/>
    <property type="project" value="InterPro"/>
</dbReference>
<keyword evidence="8" id="KW-0133">Cell shape</keyword>
<dbReference type="RefSeq" id="WP_006361830.1">
    <property type="nucleotide sequence ID" value="NZ_GG700630.1"/>
</dbReference>
<feature type="compositionally biased region" description="Basic and acidic residues" evidence="14">
    <location>
        <begin position="642"/>
        <end position="665"/>
    </location>
</feature>
<proteinExistence type="inferred from homology"/>
<comment type="similarity">
    <text evidence="2">In the N-terminal section; belongs to the glycosyltransferase 51 family.</text>
</comment>
<dbReference type="Pfam" id="PF00912">
    <property type="entry name" value="Transgly"/>
    <property type="match status" value="1"/>
</dbReference>
<comment type="catalytic activity">
    <reaction evidence="12">
        <text>Preferential cleavage: (Ac)2-L-Lys-D-Ala-|-D-Ala. Also transpeptidation of peptidyl-alanyl moieties that are N-acyl substituents of D-alanine.</text>
        <dbReference type="EC" id="3.4.16.4"/>
    </reaction>
</comment>
<dbReference type="Pfam" id="PF00905">
    <property type="entry name" value="Transpeptidase"/>
    <property type="match status" value="1"/>
</dbReference>
<protein>
    <submittedName>
        <fullName evidence="18">Penicillin-binding protein, 1A family</fullName>
    </submittedName>
</protein>
<feature type="domain" description="Glycosyl transferase family 51" evidence="17">
    <location>
        <begin position="73"/>
        <end position="246"/>
    </location>
</feature>
<dbReference type="InterPro" id="IPR001460">
    <property type="entry name" value="PCN-bd_Tpept"/>
</dbReference>
<dbReference type="PANTHER" id="PTHR32282">
    <property type="entry name" value="BINDING PROTEIN TRANSPEPTIDASE, PUTATIVE-RELATED"/>
    <property type="match status" value="1"/>
</dbReference>
<dbReference type="GeneID" id="85007201"/>
<dbReference type="FunFam" id="1.10.3810.10:FF:000001">
    <property type="entry name" value="Penicillin-binding protein 1A"/>
    <property type="match status" value="1"/>
</dbReference>
<keyword evidence="7" id="KW-0378">Hydrolase</keyword>
<dbReference type="GO" id="GO:0009002">
    <property type="term" value="F:serine-type D-Ala-D-Ala carboxypeptidase activity"/>
    <property type="evidence" value="ECO:0007669"/>
    <property type="project" value="UniProtKB-EC"/>
</dbReference>
<keyword evidence="6" id="KW-0808">Transferase</keyword>
<dbReference type="GO" id="GO:0008955">
    <property type="term" value="F:peptidoglycan glycosyltransferase activity"/>
    <property type="evidence" value="ECO:0007669"/>
    <property type="project" value="UniProtKB-EC"/>
</dbReference>
<dbReference type="InterPro" id="IPR036950">
    <property type="entry name" value="PBP_transglycosylase"/>
</dbReference>
<keyword evidence="5" id="KW-0328">Glycosyltransferase</keyword>
<keyword evidence="15" id="KW-0812">Transmembrane</keyword>
<dbReference type="SUPFAM" id="SSF56601">
    <property type="entry name" value="beta-lactamase/transpeptidase-like"/>
    <property type="match status" value="1"/>
</dbReference>
<evidence type="ECO:0000256" key="3">
    <source>
        <dbReference type="ARBA" id="ARBA00022645"/>
    </source>
</evidence>
<dbReference type="GO" id="GO:0071555">
    <property type="term" value="P:cell wall organization"/>
    <property type="evidence" value="ECO:0007669"/>
    <property type="project" value="UniProtKB-KW"/>
</dbReference>
<dbReference type="Gene3D" id="3.40.710.10">
    <property type="entry name" value="DD-peptidase/beta-lactamase superfamily"/>
    <property type="match status" value="1"/>
</dbReference>
<evidence type="ECO:0000256" key="2">
    <source>
        <dbReference type="ARBA" id="ARBA00007739"/>
    </source>
</evidence>
<evidence type="ECO:0000256" key="5">
    <source>
        <dbReference type="ARBA" id="ARBA00022676"/>
    </source>
</evidence>
<evidence type="ECO:0000256" key="11">
    <source>
        <dbReference type="ARBA" id="ARBA00023316"/>
    </source>
</evidence>
<dbReference type="AlphaFoldDB" id="D0WFI7"/>
<gene>
    <name evidence="18" type="ORF">HMPREF0762_00585</name>
</gene>
<evidence type="ECO:0000256" key="6">
    <source>
        <dbReference type="ARBA" id="ARBA00022679"/>
    </source>
</evidence>
<name>D0WFI7_SLAES</name>
<comment type="caution">
    <text evidence="18">The sequence shown here is derived from an EMBL/GenBank/DDBJ whole genome shotgun (WGS) entry which is preliminary data.</text>
</comment>
<dbReference type="InterPro" id="IPR050396">
    <property type="entry name" value="Glycosyltr_51/Transpeptidase"/>
</dbReference>
<dbReference type="GO" id="GO:0008360">
    <property type="term" value="P:regulation of cell shape"/>
    <property type="evidence" value="ECO:0007669"/>
    <property type="project" value="UniProtKB-KW"/>
</dbReference>
<dbReference type="STRING" id="649764.HMPREF0762_00585"/>
<evidence type="ECO:0000256" key="12">
    <source>
        <dbReference type="ARBA" id="ARBA00034000"/>
    </source>
</evidence>
<feature type="compositionally biased region" description="Low complexity" evidence="14">
    <location>
        <begin position="673"/>
        <end position="698"/>
    </location>
</feature>
<keyword evidence="15" id="KW-1133">Transmembrane helix</keyword>
<evidence type="ECO:0000259" key="17">
    <source>
        <dbReference type="Pfam" id="PF00912"/>
    </source>
</evidence>
<dbReference type="Proteomes" id="UP000006001">
    <property type="component" value="Unassembled WGS sequence"/>
</dbReference>
<reference evidence="18" key="1">
    <citation type="submission" date="2009-10" db="EMBL/GenBank/DDBJ databases">
        <authorList>
            <person name="Weinstock G."/>
            <person name="Sodergren E."/>
            <person name="Clifton S."/>
            <person name="Fulton L."/>
            <person name="Fulton B."/>
            <person name="Courtney L."/>
            <person name="Fronick C."/>
            <person name="Harrison M."/>
            <person name="Strong C."/>
            <person name="Farmer C."/>
            <person name="Delahaunty K."/>
            <person name="Markovic C."/>
            <person name="Hall O."/>
            <person name="Minx P."/>
            <person name="Tomlinson C."/>
            <person name="Mitreva M."/>
            <person name="Nelson J."/>
            <person name="Hou S."/>
            <person name="Wollam A."/>
            <person name="Pepin K.H."/>
            <person name="Johnson M."/>
            <person name="Bhonagiri V."/>
            <person name="Nash W.E."/>
            <person name="Warren W."/>
            <person name="Chinwalla A."/>
            <person name="Mardis E.R."/>
            <person name="Wilson R.K."/>
        </authorList>
    </citation>
    <scope>NUCLEOTIDE SEQUENCE [LARGE SCALE GENOMIC DNA]</scope>
    <source>
        <strain evidence="18">ATCC 700122</strain>
    </source>
</reference>
<keyword evidence="11" id="KW-0961">Cell wall biogenesis/degradation</keyword>
<keyword evidence="4" id="KW-0645">Protease</keyword>
<dbReference type="HOGENOM" id="CLU_006354_2_4_11"/>
<feature type="domain" description="Penicillin-binding protein transpeptidase" evidence="16">
    <location>
        <begin position="342"/>
        <end position="589"/>
    </location>
</feature>
<evidence type="ECO:0000256" key="13">
    <source>
        <dbReference type="ARBA" id="ARBA00049902"/>
    </source>
</evidence>
<comment type="catalytic activity">
    <reaction evidence="13">
        <text>[GlcNAc-(1-&gt;4)-Mur2Ac(oyl-L-Ala-gamma-D-Glu-L-Lys-D-Ala-D-Ala)](n)-di-trans,octa-cis-undecaprenyl diphosphate + beta-D-GlcNAc-(1-&gt;4)-Mur2Ac(oyl-L-Ala-gamma-D-Glu-L-Lys-D-Ala-D-Ala)-di-trans,octa-cis-undecaprenyl diphosphate = [GlcNAc-(1-&gt;4)-Mur2Ac(oyl-L-Ala-gamma-D-Glu-L-Lys-D-Ala-D-Ala)](n+1)-di-trans,octa-cis-undecaprenyl diphosphate + di-trans,octa-cis-undecaprenyl diphosphate + H(+)</text>
        <dbReference type="Rhea" id="RHEA:23708"/>
        <dbReference type="Rhea" id="RHEA-COMP:9602"/>
        <dbReference type="Rhea" id="RHEA-COMP:9603"/>
        <dbReference type="ChEBI" id="CHEBI:15378"/>
        <dbReference type="ChEBI" id="CHEBI:58405"/>
        <dbReference type="ChEBI" id="CHEBI:60033"/>
        <dbReference type="ChEBI" id="CHEBI:78435"/>
        <dbReference type="EC" id="2.4.99.28"/>
    </reaction>
</comment>
<keyword evidence="15" id="KW-0472">Membrane</keyword>
<comment type="similarity">
    <text evidence="1">In the C-terminal section; belongs to the transpeptidase family.</text>
</comment>
<dbReference type="OrthoDB" id="9766909at2"/>
<dbReference type="PANTHER" id="PTHR32282:SF33">
    <property type="entry name" value="PEPTIDOGLYCAN GLYCOSYLTRANSFERASE"/>
    <property type="match status" value="1"/>
</dbReference>
<dbReference type="SUPFAM" id="SSF53955">
    <property type="entry name" value="Lysozyme-like"/>
    <property type="match status" value="1"/>
</dbReference>
<dbReference type="GO" id="GO:0006508">
    <property type="term" value="P:proteolysis"/>
    <property type="evidence" value="ECO:0007669"/>
    <property type="project" value="UniProtKB-KW"/>
</dbReference>
<evidence type="ECO:0000313" key="18">
    <source>
        <dbReference type="EMBL" id="EEZ61250.1"/>
    </source>
</evidence>
<keyword evidence="10" id="KW-0511">Multifunctional enzyme</keyword>
<accession>D0WFI7</accession>
<sequence length="732" mass="78780">MRTRRKTRDARTHGISWVLIIILVSLCVVGYGGYRGVLALFDSWTDDLPDVNDADAFQLAEKTTILANDGSTVLAELYLENREPITIDKVSQYVLNGTVATEDERFYQHKGVDLQGIARAVAVNLTGGQEGASTITQQFVRNTLLSSEMNDITVKRKVREMELAIQLEKIYGKDEILMMYLNTINYGDGCYGIQSAAQHYYSVDASDLTLAQAATLVGIPNSPTLYNPVQNPDNALQRRNLVLSRMLTNGYITQDEYNDAAAEDLDLDVEEPSSSDGIYKYPWFTSYVRDTLEQQYSTDVVFKGGLTVTTTIDPQMQEYAEEAVENEYNSGTMLDGQEIALTCVDPHTGFIKAMIGGRDYSEDQFNIATSSKGRQTGSSFKMFTLATAINQGIDPNKTFIDCNGPVTVSGATIYNFGHHNYGTLSIADMTACSSNTGYIRLVTGKGGVAPQSIIDMATSMGLSGATLKPYPSITLGTGEANTTEMASAYGTLAANGVHHEATGIVKVVDRNGNVLVDNTNGTDGKQVISGNVAYAVTQVLKGVVYKSNGTAHAAALPSGQVVAGKTGTTDYWRDLWWCGYTPQLSCSVWVGSRDNTLIQYSSTWAQDVWRHFMTDALSDYPIEDFKKYDPPAYSSKFAGSSSDKKSDDTKTAEEKAADDSSKDTTETQTPAATDNPGTDNSNTNTTPTPNPNPGNDQPSPTPNPGGGETPNPDPGGGGGGTEPGGGETPATP</sequence>
<evidence type="ECO:0000259" key="16">
    <source>
        <dbReference type="Pfam" id="PF00905"/>
    </source>
</evidence>
<dbReference type="Gene3D" id="1.10.3810.10">
    <property type="entry name" value="Biosynthetic peptidoglycan transglycosylase-like"/>
    <property type="match status" value="1"/>
</dbReference>
<feature type="region of interest" description="Disordered" evidence="14">
    <location>
        <begin position="632"/>
        <end position="732"/>
    </location>
</feature>
<evidence type="ECO:0000256" key="8">
    <source>
        <dbReference type="ARBA" id="ARBA00022960"/>
    </source>
</evidence>
<keyword evidence="3" id="KW-0121">Carboxypeptidase</keyword>
<feature type="transmembrane region" description="Helical" evidence="15">
    <location>
        <begin position="12"/>
        <end position="34"/>
    </location>
</feature>
<organism evidence="18 19">
    <name type="scientific">Slackia exigua (strain ATCC 700122 / DSM 15923 / CIP 105133 / JCM 11022 / KCTC 5966 / S-7)</name>
    <dbReference type="NCBI Taxonomy" id="649764"/>
    <lineage>
        <taxon>Bacteria</taxon>
        <taxon>Bacillati</taxon>
        <taxon>Actinomycetota</taxon>
        <taxon>Coriobacteriia</taxon>
        <taxon>Eggerthellales</taxon>
        <taxon>Eggerthellaceae</taxon>
        <taxon>Slackia</taxon>
    </lineage>
</organism>
<evidence type="ECO:0000256" key="14">
    <source>
        <dbReference type="SAM" id="MobiDB-lite"/>
    </source>
</evidence>
<evidence type="ECO:0000313" key="19">
    <source>
        <dbReference type="Proteomes" id="UP000006001"/>
    </source>
</evidence>
<feature type="compositionally biased region" description="Gly residues" evidence="14">
    <location>
        <begin position="704"/>
        <end position="732"/>
    </location>
</feature>
<dbReference type="InterPro" id="IPR001264">
    <property type="entry name" value="Glyco_trans_51"/>
</dbReference>
<evidence type="ECO:0000256" key="7">
    <source>
        <dbReference type="ARBA" id="ARBA00022801"/>
    </source>
</evidence>
<dbReference type="InterPro" id="IPR023346">
    <property type="entry name" value="Lysozyme-like_dom_sf"/>
</dbReference>
<evidence type="ECO:0000256" key="10">
    <source>
        <dbReference type="ARBA" id="ARBA00023268"/>
    </source>
</evidence>
<dbReference type="EMBL" id="ACUX02000006">
    <property type="protein sequence ID" value="EEZ61250.1"/>
    <property type="molecule type" value="Genomic_DNA"/>
</dbReference>
<dbReference type="InterPro" id="IPR012338">
    <property type="entry name" value="Beta-lactam/transpept-like"/>
</dbReference>